<dbReference type="RefSeq" id="WP_209770335.1">
    <property type="nucleotide sequence ID" value="NZ_JAGINP010000024.1"/>
</dbReference>
<dbReference type="EMBL" id="JAGINP010000024">
    <property type="protein sequence ID" value="MBP2295731.1"/>
    <property type="molecule type" value="Genomic_DNA"/>
</dbReference>
<comment type="caution">
    <text evidence="1">The sequence shown here is derived from an EMBL/GenBank/DDBJ whole genome shotgun (WGS) entry which is preliminary data.</text>
</comment>
<organism evidence="1 2">
    <name type="scientific">Azospirillum rugosum</name>
    <dbReference type="NCBI Taxonomy" id="416170"/>
    <lineage>
        <taxon>Bacteria</taxon>
        <taxon>Pseudomonadati</taxon>
        <taxon>Pseudomonadota</taxon>
        <taxon>Alphaproteobacteria</taxon>
        <taxon>Rhodospirillales</taxon>
        <taxon>Azospirillaceae</taxon>
        <taxon>Azospirillum</taxon>
    </lineage>
</organism>
<keyword evidence="2" id="KW-1185">Reference proteome</keyword>
<accession>A0ABS4ST41</accession>
<protein>
    <submittedName>
        <fullName evidence="1">Uncharacterized protein</fullName>
    </submittedName>
</protein>
<sequence>MTTTLANDTALSAITEVFQSSIEPLSYDQYLVPIVADPIVADPLPADHVTPYHFTVGRDGGGRFVRFTADGDGFCQGLDTAWRTEDGRWFGRWRQPTAPHGTFATTVGPLTPLDVQRIEAEIRLLCSRETEGASSRHPGV</sequence>
<evidence type="ECO:0000313" key="2">
    <source>
        <dbReference type="Proteomes" id="UP000781958"/>
    </source>
</evidence>
<evidence type="ECO:0000313" key="1">
    <source>
        <dbReference type="EMBL" id="MBP2295731.1"/>
    </source>
</evidence>
<name>A0ABS4ST41_9PROT</name>
<gene>
    <name evidence="1" type="ORF">J2851_005544</name>
</gene>
<reference evidence="1 2" key="1">
    <citation type="submission" date="2021-03" db="EMBL/GenBank/DDBJ databases">
        <title>Genomic Encyclopedia of Type Strains, Phase III (KMG-III): the genomes of soil and plant-associated and newly described type strains.</title>
        <authorList>
            <person name="Whitman W."/>
        </authorList>
    </citation>
    <scope>NUCLEOTIDE SEQUENCE [LARGE SCALE GENOMIC DNA]</scope>
    <source>
        <strain evidence="1 2">IMMIB AFH-6</strain>
    </source>
</reference>
<dbReference type="Proteomes" id="UP000781958">
    <property type="component" value="Unassembled WGS sequence"/>
</dbReference>
<proteinExistence type="predicted"/>